<name>A0A0G0XHC6_9BACT</name>
<feature type="transmembrane region" description="Helical" evidence="1">
    <location>
        <begin position="46"/>
        <end position="66"/>
    </location>
</feature>
<accession>A0A0G0XHC6</accession>
<dbReference type="EMBL" id="LCCD01000027">
    <property type="protein sequence ID" value="KKS24300.1"/>
    <property type="molecule type" value="Genomic_DNA"/>
</dbReference>
<gene>
    <name evidence="2" type="ORF">UU83_C0027G0012</name>
</gene>
<reference evidence="2 3" key="1">
    <citation type="journal article" date="2015" name="Nature">
        <title>rRNA introns, odd ribosomes, and small enigmatic genomes across a large radiation of phyla.</title>
        <authorList>
            <person name="Brown C.T."/>
            <person name="Hug L.A."/>
            <person name="Thomas B.C."/>
            <person name="Sharon I."/>
            <person name="Castelle C.J."/>
            <person name="Singh A."/>
            <person name="Wilkins M.J."/>
            <person name="Williams K.H."/>
            <person name="Banfield J.F."/>
        </authorList>
    </citation>
    <scope>NUCLEOTIDE SEQUENCE [LARGE SCALE GENOMIC DNA]</scope>
</reference>
<sequence length="180" mass="20155">MDKILSFFSLSYFSKLNLNFSPGMLFAGLILVALLLYGLSLGRTKAMVSFLGVYIAYAVQSVFPFWDKLDEIIKFAPQPHFTRIGFFLILYFLIFLVLNISLVKSRLTIGEASFFAVSVISVLQLGLLLAIILNMLPISEVAKILPASLAQYFVASSAIFYWFIAPIPAMLLVRKGHDRD</sequence>
<feature type="transmembrane region" description="Helical" evidence="1">
    <location>
        <begin position="149"/>
        <end position="173"/>
    </location>
</feature>
<proteinExistence type="predicted"/>
<dbReference type="Proteomes" id="UP000033856">
    <property type="component" value="Unassembled WGS sequence"/>
</dbReference>
<keyword evidence="1" id="KW-1133">Transmembrane helix</keyword>
<evidence type="ECO:0000256" key="1">
    <source>
        <dbReference type="SAM" id="Phobius"/>
    </source>
</evidence>
<feature type="transmembrane region" description="Helical" evidence="1">
    <location>
        <begin position="81"/>
        <end position="102"/>
    </location>
</feature>
<comment type="caution">
    <text evidence="2">The sequence shown here is derived from an EMBL/GenBank/DDBJ whole genome shotgun (WGS) entry which is preliminary data.</text>
</comment>
<keyword evidence="1" id="KW-0812">Transmembrane</keyword>
<feature type="transmembrane region" description="Helical" evidence="1">
    <location>
        <begin position="20"/>
        <end position="39"/>
    </location>
</feature>
<keyword evidence="1" id="KW-0472">Membrane</keyword>
<evidence type="ECO:0000313" key="2">
    <source>
        <dbReference type="EMBL" id="KKS24300.1"/>
    </source>
</evidence>
<organism evidence="2 3">
    <name type="scientific">Candidatus Jorgensenbacteria bacterium GW2011_GWF2_41_8</name>
    <dbReference type="NCBI Taxonomy" id="1618667"/>
    <lineage>
        <taxon>Bacteria</taxon>
        <taxon>Candidatus Joergenseniibacteriota</taxon>
    </lineage>
</organism>
<dbReference type="AlphaFoldDB" id="A0A0G0XHC6"/>
<feature type="transmembrane region" description="Helical" evidence="1">
    <location>
        <begin position="114"/>
        <end position="137"/>
    </location>
</feature>
<protein>
    <submittedName>
        <fullName evidence="2">Uncharacterized protein</fullName>
    </submittedName>
</protein>
<evidence type="ECO:0000313" key="3">
    <source>
        <dbReference type="Proteomes" id="UP000033856"/>
    </source>
</evidence>